<keyword evidence="1" id="KW-0812">Transmembrane</keyword>
<feature type="transmembrane region" description="Helical" evidence="1">
    <location>
        <begin position="15"/>
        <end position="36"/>
    </location>
</feature>
<keyword evidence="1" id="KW-0472">Membrane</keyword>
<comment type="caution">
    <text evidence="2">The sequence shown here is derived from an EMBL/GenBank/DDBJ whole genome shotgun (WGS) entry which is preliminary data.</text>
</comment>
<gene>
    <name evidence="2" type="ORF">ODALV1_LOCUS28470</name>
</gene>
<keyword evidence="1" id="KW-1133">Transmembrane helix</keyword>
<evidence type="ECO:0000313" key="2">
    <source>
        <dbReference type="EMBL" id="CAL8140883.1"/>
    </source>
</evidence>
<evidence type="ECO:0000313" key="3">
    <source>
        <dbReference type="Proteomes" id="UP001642540"/>
    </source>
</evidence>
<reference evidence="2 3" key="1">
    <citation type="submission" date="2024-08" db="EMBL/GenBank/DDBJ databases">
        <authorList>
            <person name="Cucini C."/>
            <person name="Frati F."/>
        </authorList>
    </citation>
    <scope>NUCLEOTIDE SEQUENCE [LARGE SCALE GENOMIC DNA]</scope>
</reference>
<organism evidence="2 3">
    <name type="scientific">Orchesella dallaii</name>
    <dbReference type="NCBI Taxonomy" id="48710"/>
    <lineage>
        <taxon>Eukaryota</taxon>
        <taxon>Metazoa</taxon>
        <taxon>Ecdysozoa</taxon>
        <taxon>Arthropoda</taxon>
        <taxon>Hexapoda</taxon>
        <taxon>Collembola</taxon>
        <taxon>Entomobryomorpha</taxon>
        <taxon>Entomobryoidea</taxon>
        <taxon>Orchesellidae</taxon>
        <taxon>Orchesellinae</taxon>
        <taxon>Orchesella</taxon>
    </lineage>
</organism>
<accession>A0ABP1S0W2</accession>
<protein>
    <submittedName>
        <fullName evidence="2">Uncharacterized protein</fullName>
    </submittedName>
</protein>
<proteinExistence type="predicted"/>
<evidence type="ECO:0000256" key="1">
    <source>
        <dbReference type="SAM" id="Phobius"/>
    </source>
</evidence>
<name>A0ABP1S0W2_9HEXA</name>
<sequence length="188" mass="21078">MREIPPQHSNLGDNILLEYSVLASIVTLLFICLYLLKKSKFNHELRSKKRLPGPGQHFLGSIANIFALRNMTKAAFGKSVSDFENMNNIDGEPSFTKVVNGLKRIVAVRVLNPWLLYNPIWRLHPMSKYGDMVAKMMSKYAAKAASADENLVGPERTRLGIQEDLFEAGVPLDGILEESITLLTTVYI</sequence>
<keyword evidence="3" id="KW-1185">Reference proteome</keyword>
<dbReference type="Proteomes" id="UP001642540">
    <property type="component" value="Unassembled WGS sequence"/>
</dbReference>
<dbReference type="EMBL" id="CAXLJM020000141">
    <property type="protein sequence ID" value="CAL8140883.1"/>
    <property type="molecule type" value="Genomic_DNA"/>
</dbReference>